<evidence type="ECO:0000313" key="3">
    <source>
        <dbReference type="Proteomes" id="UP000284322"/>
    </source>
</evidence>
<dbReference type="RefSeq" id="WP_120111714.1">
    <property type="nucleotide sequence ID" value="NZ_RAHJ01000021.1"/>
</dbReference>
<keyword evidence="1" id="KW-0732">Signal</keyword>
<evidence type="ECO:0000313" key="2">
    <source>
        <dbReference type="EMBL" id="RJX66023.1"/>
    </source>
</evidence>
<name>A0A419QYW8_9SPHN</name>
<comment type="caution">
    <text evidence="2">The sequence shown here is derived from an EMBL/GenBank/DDBJ whole genome shotgun (WGS) entry which is preliminary data.</text>
</comment>
<accession>A0A419QYW8</accession>
<gene>
    <name evidence="2" type="ORF">D6858_13730</name>
</gene>
<keyword evidence="3" id="KW-1185">Reference proteome</keyword>
<reference evidence="2 3" key="1">
    <citation type="submission" date="2018-09" db="EMBL/GenBank/DDBJ databases">
        <title>Altererythrobacter sp.Ery1 and Ery12, the genome sequencing of novel strains in genus Alterythrobacter.</title>
        <authorList>
            <person name="Cheng H."/>
            <person name="Wu Y.-H."/>
            <person name="Fang C."/>
            <person name="Xu X.-W."/>
        </authorList>
    </citation>
    <scope>NUCLEOTIDE SEQUENCE [LARGE SCALE GENOMIC DNA]</scope>
    <source>
        <strain evidence="2 3">Ery12</strain>
    </source>
</reference>
<dbReference type="OrthoDB" id="9769898at2"/>
<evidence type="ECO:0000256" key="1">
    <source>
        <dbReference type="SAM" id="SignalP"/>
    </source>
</evidence>
<protein>
    <submittedName>
        <fullName evidence="2">DUF885 domain-containing protein</fullName>
    </submittedName>
</protein>
<sequence length="575" mass="63353">MKRILLAATASLALGACATVPADTATTPPVQADAAQSWDRFTQATVKRMFEIDPAFAVYQGDHDYDGKLPDWSEAGLNARAAFLKQTIADANAFTGLSKDQAFERDYLVSVLRGQLFWLTDADAPHSNPTWYIGGGLDPNVYVSRNYADKATRMKAMIAFFDGIPKAAAHIRANLRTPLPKSFVEMGIAGFGGFADYYKGDARAAFADVDDPALQAQFRASSEKASQAMAALRDWMIAEKPKATTDFALGAAKFSRMLKATELVDIPLDQLETVARDDLARNRAAVKTACAEYAPGKSVPDCFAQMNADKPADGPVAEARRQIPELTAFVKQHDLVTIPGTEQALVEESPPYNRQNSAYIDPPGPFEKGVPSIYYISPPDPAWSKEVQQAYIPGKDDLLFTSVHEVMPGHFVQFLHSNRSPSLIGRLFVGYGFAEGWAHYTEEMMWEAGLGAGKPEVHIGQLSNALLRDCRFISAIGLHTQGMTQEQSKKLFMDQCYQDEGNAAQQAARGTYDPEYLNYTLNKLLIRKLRDDWTASRGGRAAWKQFHDTFLSYGGPPVPLVRQSMMEEKTPKTVF</sequence>
<feature type="signal peptide" evidence="1">
    <location>
        <begin position="1"/>
        <end position="18"/>
    </location>
</feature>
<proteinExistence type="predicted"/>
<organism evidence="2 3">
    <name type="scientific">Tsuneonella suprasediminis</name>
    <dbReference type="NCBI Taxonomy" id="2306996"/>
    <lineage>
        <taxon>Bacteria</taxon>
        <taxon>Pseudomonadati</taxon>
        <taxon>Pseudomonadota</taxon>
        <taxon>Alphaproteobacteria</taxon>
        <taxon>Sphingomonadales</taxon>
        <taxon>Erythrobacteraceae</taxon>
        <taxon>Tsuneonella</taxon>
    </lineage>
</organism>
<dbReference type="PROSITE" id="PS51257">
    <property type="entry name" value="PROKAR_LIPOPROTEIN"/>
    <property type="match status" value="1"/>
</dbReference>
<feature type="chain" id="PRO_5019113430" evidence="1">
    <location>
        <begin position="19"/>
        <end position="575"/>
    </location>
</feature>
<dbReference type="Proteomes" id="UP000284322">
    <property type="component" value="Unassembled WGS sequence"/>
</dbReference>
<dbReference type="AlphaFoldDB" id="A0A419QYW8"/>
<dbReference type="PANTHER" id="PTHR33361:SF15">
    <property type="entry name" value="DUF885 FAMILY LIPOPROTEIN"/>
    <property type="match status" value="1"/>
</dbReference>
<dbReference type="PANTHER" id="PTHR33361">
    <property type="entry name" value="GLR0591 PROTEIN"/>
    <property type="match status" value="1"/>
</dbReference>
<dbReference type="InterPro" id="IPR010281">
    <property type="entry name" value="DUF885"/>
</dbReference>
<dbReference type="EMBL" id="RAHJ01000021">
    <property type="protein sequence ID" value="RJX66023.1"/>
    <property type="molecule type" value="Genomic_DNA"/>
</dbReference>
<dbReference type="Pfam" id="PF05960">
    <property type="entry name" value="DUF885"/>
    <property type="match status" value="1"/>
</dbReference>